<dbReference type="PROSITE" id="PS50887">
    <property type="entry name" value="GGDEF"/>
    <property type="match status" value="1"/>
</dbReference>
<keyword evidence="13" id="KW-0472">Membrane</keyword>
<dbReference type="Gene3D" id="3.30.70.270">
    <property type="match status" value="1"/>
</dbReference>
<evidence type="ECO:0000256" key="5">
    <source>
        <dbReference type="ARBA" id="ARBA00011738"/>
    </source>
</evidence>
<dbReference type="EMBL" id="FTOE01000002">
    <property type="protein sequence ID" value="SIS60007.1"/>
    <property type="molecule type" value="Genomic_DNA"/>
</dbReference>
<keyword evidence="8" id="KW-0663">Pyridoxal phosphate</keyword>
<dbReference type="Pfam" id="PF00990">
    <property type="entry name" value="GGDEF"/>
    <property type="match status" value="1"/>
</dbReference>
<keyword evidence="17" id="KW-1185">Reference proteome</keyword>
<evidence type="ECO:0000256" key="2">
    <source>
        <dbReference type="ARBA" id="ARBA00003469"/>
    </source>
</evidence>
<evidence type="ECO:0000256" key="3">
    <source>
        <dbReference type="ARBA" id="ARBA00004948"/>
    </source>
</evidence>
<dbReference type="Gene3D" id="3.40.190.10">
    <property type="entry name" value="Periplasmic binding protein-like II"/>
    <property type="match status" value="2"/>
</dbReference>
<reference evidence="17" key="1">
    <citation type="submission" date="2017-01" db="EMBL/GenBank/DDBJ databases">
        <authorList>
            <person name="Varghese N."/>
            <person name="Submissions S."/>
        </authorList>
    </citation>
    <scope>NUCLEOTIDE SEQUENCE [LARGE SCALE GENOMIC DNA]</scope>
    <source>
        <strain evidence="17">DSM 22306</strain>
    </source>
</reference>
<evidence type="ECO:0000313" key="16">
    <source>
        <dbReference type="EMBL" id="SIS60007.1"/>
    </source>
</evidence>
<evidence type="ECO:0000256" key="9">
    <source>
        <dbReference type="ARBA" id="ARBA00022977"/>
    </source>
</evidence>
<dbReference type="GO" id="GO:0046872">
    <property type="term" value="F:metal ion binding"/>
    <property type="evidence" value="ECO:0007669"/>
    <property type="project" value="UniProtKB-KW"/>
</dbReference>
<evidence type="ECO:0000259" key="15">
    <source>
        <dbReference type="PROSITE" id="PS50887"/>
    </source>
</evidence>
<comment type="function">
    <text evidence="2">Responsible for the formation of the pyrimidine heterocycle in the thiamine biosynthesis pathway. Catalyzes the formation of hydroxymethylpyrimidine phosphate (HMP-P) from histidine and pyridoxal phosphate (PLP). The protein uses PLP and the active site histidine to form HMP-P, generating an inactive enzyme. The enzyme can only undergo a single turnover, which suggests it is a suicide enzyme.</text>
</comment>
<keyword evidence="7" id="KW-0479">Metal-binding</keyword>
<accession>A0A1N7KEL1</accession>
<protein>
    <recommendedName>
        <fullName evidence="11">Thiamine pyrimidine synthase</fullName>
    </recommendedName>
</protein>
<evidence type="ECO:0000256" key="11">
    <source>
        <dbReference type="ARBA" id="ARBA00033171"/>
    </source>
</evidence>
<evidence type="ECO:0000256" key="8">
    <source>
        <dbReference type="ARBA" id="ARBA00022898"/>
    </source>
</evidence>
<dbReference type="FunFam" id="3.30.70.270:FF:000001">
    <property type="entry name" value="Diguanylate cyclase domain protein"/>
    <property type="match status" value="1"/>
</dbReference>
<dbReference type="Proteomes" id="UP000185999">
    <property type="component" value="Unassembled WGS sequence"/>
</dbReference>
<dbReference type="SUPFAM" id="SSF53850">
    <property type="entry name" value="Periplasmic binding protein-like II"/>
    <property type="match status" value="1"/>
</dbReference>
<dbReference type="Pfam" id="PF09084">
    <property type="entry name" value="NMT1"/>
    <property type="match status" value="1"/>
</dbReference>
<feature type="transmembrane region" description="Helical" evidence="13">
    <location>
        <begin position="324"/>
        <end position="343"/>
    </location>
</feature>
<dbReference type="InterPro" id="IPR000160">
    <property type="entry name" value="GGDEF_dom"/>
</dbReference>
<dbReference type="InterPro" id="IPR043128">
    <property type="entry name" value="Rev_trsase/Diguanyl_cyclase"/>
</dbReference>
<dbReference type="InterPro" id="IPR027939">
    <property type="entry name" value="NMT1/THI5"/>
</dbReference>
<evidence type="ECO:0000256" key="13">
    <source>
        <dbReference type="SAM" id="Phobius"/>
    </source>
</evidence>
<evidence type="ECO:0000256" key="1">
    <source>
        <dbReference type="ARBA" id="ARBA00001946"/>
    </source>
</evidence>
<dbReference type="GO" id="GO:0016740">
    <property type="term" value="F:transferase activity"/>
    <property type="evidence" value="ECO:0007669"/>
    <property type="project" value="UniProtKB-KW"/>
</dbReference>
<comment type="subunit">
    <text evidence="5">Homodimer.</text>
</comment>
<keyword evidence="10" id="KW-0408">Iron</keyword>
<gene>
    <name evidence="16" type="ORF">SAMN05421760_102381</name>
</gene>
<keyword evidence="13" id="KW-0812">Transmembrane</keyword>
<evidence type="ECO:0000256" key="10">
    <source>
        <dbReference type="ARBA" id="ARBA00023004"/>
    </source>
</evidence>
<dbReference type="PANTHER" id="PTHR31528:SF1">
    <property type="entry name" value="4-AMINO-5-HYDROXYMETHYL-2-METHYLPYRIMIDINE PHOSPHATE SYNTHASE THI11-RELATED"/>
    <property type="match status" value="1"/>
</dbReference>
<feature type="chain" id="PRO_5012546247" description="Thiamine pyrimidine synthase" evidence="14">
    <location>
        <begin position="22"/>
        <end position="534"/>
    </location>
</feature>
<name>A0A1N7KEL1_9GAMM</name>
<comment type="similarity">
    <text evidence="4">Belongs to the NMT1/THI5 family.</text>
</comment>
<comment type="cofactor">
    <cofactor evidence="1">
        <name>Mg(2+)</name>
        <dbReference type="ChEBI" id="CHEBI:18420"/>
    </cofactor>
</comment>
<comment type="pathway">
    <text evidence="3">Cofactor biosynthesis; thiamine diphosphate biosynthesis.</text>
</comment>
<evidence type="ECO:0000256" key="6">
    <source>
        <dbReference type="ARBA" id="ARBA00022679"/>
    </source>
</evidence>
<evidence type="ECO:0000313" key="17">
    <source>
        <dbReference type="Proteomes" id="UP000185999"/>
    </source>
</evidence>
<keyword evidence="6" id="KW-0808">Transferase</keyword>
<keyword evidence="9" id="KW-0784">Thiamine biosynthesis</keyword>
<evidence type="ECO:0000256" key="4">
    <source>
        <dbReference type="ARBA" id="ARBA00009406"/>
    </source>
</evidence>
<dbReference type="CDD" id="cd01949">
    <property type="entry name" value="GGDEF"/>
    <property type="match status" value="1"/>
</dbReference>
<dbReference type="InterPro" id="IPR029787">
    <property type="entry name" value="Nucleotide_cyclase"/>
</dbReference>
<sequence length="534" mass="59998">MLSRLFLIWTVCLLISAHAMSSEKVTLQLRWHHQAQFIGYYTAKTKGYYDEVGLDVTIQAGGPGIIPWQEVISGRADYGIENTNALTAFMSGEPIIALAAIYQHSPSAFLTKRSSGIKHPTDLAGKKVMIFPGGQDPELMLLLKQAELSKANISLIPTSTDLNDLINDKVDVYNAYISNEPYALEQKNIPYRLIKPADYGIDFYSDILIANRLTVNEKRQQIDKFISASLKGWQYALSHPEEAIALFKKEYPTNKDLGYLRYELNIAHELIMPGLIEIGHMNPERWQHIADMLAEADLIRKNRSIEGFIYQPKENFDWSEWEPILYSAAGLILLLLVFSFYLLSLNLKLKREINIRQAAEQQLKRLATHDSLTGLANRPALSAHLDMIIKLARRKNLNPSILFIDLDGFKEVNDTHGHSVGDQALIHFAKKTKALLRESDIFGRLGGDEFLILIEDSTQEGAHNLASKILSNLETPFISKNSFSQLSASIGIAIYKNHAETLDLFLTRADKAMYDVKNNGKSGIGIAAPFQPIQ</sequence>
<evidence type="ECO:0000256" key="12">
    <source>
        <dbReference type="ARBA" id="ARBA00048179"/>
    </source>
</evidence>
<dbReference type="SUPFAM" id="SSF55073">
    <property type="entry name" value="Nucleotide cyclase"/>
    <property type="match status" value="1"/>
</dbReference>
<dbReference type="AlphaFoldDB" id="A0A1N7KEL1"/>
<feature type="signal peptide" evidence="14">
    <location>
        <begin position="1"/>
        <end position="21"/>
    </location>
</feature>
<dbReference type="SMART" id="SM00267">
    <property type="entry name" value="GGDEF"/>
    <property type="match status" value="1"/>
</dbReference>
<proteinExistence type="inferred from homology"/>
<dbReference type="GO" id="GO:0009228">
    <property type="term" value="P:thiamine biosynthetic process"/>
    <property type="evidence" value="ECO:0007669"/>
    <property type="project" value="UniProtKB-KW"/>
</dbReference>
<organism evidence="16 17">
    <name type="scientific">Neptunomonas antarctica</name>
    <dbReference type="NCBI Taxonomy" id="619304"/>
    <lineage>
        <taxon>Bacteria</taxon>
        <taxon>Pseudomonadati</taxon>
        <taxon>Pseudomonadota</taxon>
        <taxon>Gammaproteobacteria</taxon>
        <taxon>Oceanospirillales</taxon>
        <taxon>Oceanospirillaceae</taxon>
        <taxon>Neptunomonas</taxon>
    </lineage>
</organism>
<dbReference type="NCBIfam" id="TIGR00254">
    <property type="entry name" value="GGDEF"/>
    <property type="match status" value="1"/>
</dbReference>
<feature type="domain" description="GGDEF" evidence="15">
    <location>
        <begin position="397"/>
        <end position="529"/>
    </location>
</feature>
<evidence type="ECO:0000256" key="7">
    <source>
        <dbReference type="ARBA" id="ARBA00022723"/>
    </source>
</evidence>
<dbReference type="STRING" id="619304.SAMN05421760_102381"/>
<dbReference type="InterPro" id="IPR015168">
    <property type="entry name" value="SsuA/THI5"/>
</dbReference>
<evidence type="ECO:0000256" key="14">
    <source>
        <dbReference type="SAM" id="SignalP"/>
    </source>
</evidence>
<comment type="catalytic activity">
    <reaction evidence="12">
        <text>N(6)-(pyridoxal phosphate)-L-lysyl-[4-amino-5-hydroxymethyl-2-methylpyrimidine phosphate synthase] + L-histidyl-[4-amino-5-hydroxymethyl-2-methylpyrimidine phosphate synthase] + 2 Fe(3+) + 4 H2O = L-lysyl-[4-amino-5-hydroxymethyl-2-methylpyrimidine phosphate synthase] + (2S)-2-amino-5-hydroxy-4-oxopentanoyl-[4-amino-5-hydroxymethyl-2-methylpyrimidine phosphate synthase] + 4-amino-2-methyl-5-(phosphooxymethyl)pyrimidine + 3-oxopropanoate + 2 Fe(2+) + 2 H(+)</text>
        <dbReference type="Rhea" id="RHEA:65756"/>
        <dbReference type="Rhea" id="RHEA-COMP:16892"/>
        <dbReference type="Rhea" id="RHEA-COMP:16893"/>
        <dbReference type="Rhea" id="RHEA-COMP:16894"/>
        <dbReference type="Rhea" id="RHEA-COMP:16895"/>
        <dbReference type="ChEBI" id="CHEBI:15377"/>
        <dbReference type="ChEBI" id="CHEBI:15378"/>
        <dbReference type="ChEBI" id="CHEBI:29033"/>
        <dbReference type="ChEBI" id="CHEBI:29034"/>
        <dbReference type="ChEBI" id="CHEBI:29969"/>
        <dbReference type="ChEBI" id="CHEBI:29979"/>
        <dbReference type="ChEBI" id="CHEBI:33190"/>
        <dbReference type="ChEBI" id="CHEBI:58354"/>
        <dbReference type="ChEBI" id="CHEBI:143915"/>
        <dbReference type="ChEBI" id="CHEBI:157692"/>
    </reaction>
    <physiologicalReaction direction="left-to-right" evidence="12">
        <dbReference type="Rhea" id="RHEA:65757"/>
    </physiologicalReaction>
</comment>
<keyword evidence="13" id="KW-1133">Transmembrane helix</keyword>
<dbReference type="PANTHER" id="PTHR31528">
    <property type="entry name" value="4-AMINO-5-HYDROXYMETHYL-2-METHYLPYRIMIDINE PHOSPHATE SYNTHASE THI11-RELATED"/>
    <property type="match status" value="1"/>
</dbReference>
<keyword evidence="14" id="KW-0732">Signal</keyword>